<sequence length="179" mass="19715">MDAIELGGFCVQLRTARSLCEGSVQVPNRAGVYLIALKLSSPIFRLCPPVENKLTANGHSFAVIYVGETWAVKNRLRDHLTGDWTVSNFRHSVLALTESHTDENQKALCEESLSEHLLADAIVGFCEPDFIGPAERALIQSLQPAFNIRGCTDAAWKKKLQKARKNFLQFSSSADNSPA</sequence>
<dbReference type="AlphaFoldDB" id="A0A4S2H258"/>
<comment type="caution">
    <text evidence="2">The sequence shown here is derived from an EMBL/GenBank/DDBJ whole genome shotgun (WGS) entry which is preliminary data.</text>
</comment>
<dbReference type="InterPro" id="IPR049311">
    <property type="entry name" value="GIY_YIG_cat"/>
</dbReference>
<evidence type="ECO:0000313" key="2">
    <source>
        <dbReference type="EMBL" id="TGY89252.1"/>
    </source>
</evidence>
<organism evidence="2 3">
    <name type="scientific">Marinicauda algicola</name>
    <dbReference type="NCBI Taxonomy" id="2029849"/>
    <lineage>
        <taxon>Bacteria</taxon>
        <taxon>Pseudomonadati</taxon>
        <taxon>Pseudomonadota</taxon>
        <taxon>Alphaproteobacteria</taxon>
        <taxon>Maricaulales</taxon>
        <taxon>Maricaulaceae</taxon>
        <taxon>Marinicauda</taxon>
    </lineage>
</organism>
<feature type="domain" description="GIY-YIG catalytic" evidence="1">
    <location>
        <begin position="31"/>
        <end position="165"/>
    </location>
</feature>
<reference evidence="2 3" key="1">
    <citation type="journal article" date="2017" name="Int. J. Syst. Evol. Microbiol.">
        <title>Marinicauda algicola sp. nov., isolated from a marine red alga Rhodosorus marinus.</title>
        <authorList>
            <person name="Jeong S.E."/>
            <person name="Jeon S.H."/>
            <person name="Chun B.H."/>
            <person name="Kim D.W."/>
            <person name="Jeon C.O."/>
        </authorList>
    </citation>
    <scope>NUCLEOTIDE SEQUENCE [LARGE SCALE GENOMIC DNA]</scope>
    <source>
        <strain evidence="2 3">JCM 31718</strain>
    </source>
</reference>
<keyword evidence="3" id="KW-1185">Reference proteome</keyword>
<gene>
    <name evidence="2" type="ORF">E5163_09035</name>
</gene>
<dbReference type="Proteomes" id="UP000308054">
    <property type="component" value="Unassembled WGS sequence"/>
</dbReference>
<evidence type="ECO:0000313" key="3">
    <source>
        <dbReference type="Proteomes" id="UP000308054"/>
    </source>
</evidence>
<dbReference type="Pfam" id="PF20815">
    <property type="entry name" value="GIY_YIG_2"/>
    <property type="match status" value="1"/>
</dbReference>
<dbReference type="RefSeq" id="WP_135995792.1">
    <property type="nucleotide sequence ID" value="NZ_CP071057.1"/>
</dbReference>
<protein>
    <submittedName>
        <fullName evidence="2">GIY-YIG nuclease family protein</fullName>
    </submittedName>
</protein>
<evidence type="ECO:0000259" key="1">
    <source>
        <dbReference type="Pfam" id="PF20815"/>
    </source>
</evidence>
<proteinExistence type="predicted"/>
<dbReference type="EMBL" id="SRXW01000002">
    <property type="protein sequence ID" value="TGY89252.1"/>
    <property type="molecule type" value="Genomic_DNA"/>
</dbReference>
<accession>A0A4S2H258</accession>
<name>A0A4S2H258_9PROT</name>